<dbReference type="InterPro" id="IPR036680">
    <property type="entry name" value="SPOR-like_sf"/>
</dbReference>
<accession>A0A537JX39</accession>
<dbReference type="Proteomes" id="UP000318509">
    <property type="component" value="Unassembled WGS sequence"/>
</dbReference>
<organism evidence="2 3">
    <name type="scientific">Candidatus Segetimicrobium genomatis</name>
    <dbReference type="NCBI Taxonomy" id="2569760"/>
    <lineage>
        <taxon>Bacteria</taxon>
        <taxon>Bacillati</taxon>
        <taxon>Candidatus Sysuimicrobiota</taxon>
        <taxon>Candidatus Sysuimicrobiia</taxon>
        <taxon>Candidatus Sysuimicrobiales</taxon>
        <taxon>Candidatus Segetimicrobiaceae</taxon>
        <taxon>Candidatus Segetimicrobium</taxon>
    </lineage>
</organism>
<sequence>MFHVQAGAFRIRANADDLVRQLHASHYPAVIINRGPYLLVWVGPVVDRTSAERLMKSLQVDGFDTALSPAP</sequence>
<comment type="caution">
    <text evidence="2">The sequence shown here is derived from an EMBL/GenBank/DDBJ whole genome shotgun (WGS) entry which is preliminary data.</text>
</comment>
<feature type="domain" description="SPOR" evidence="1">
    <location>
        <begin position="1"/>
        <end position="71"/>
    </location>
</feature>
<dbReference type="SUPFAM" id="SSF110997">
    <property type="entry name" value="Sporulation related repeat"/>
    <property type="match status" value="1"/>
</dbReference>
<proteinExistence type="predicted"/>
<dbReference type="GO" id="GO:0042834">
    <property type="term" value="F:peptidoglycan binding"/>
    <property type="evidence" value="ECO:0007669"/>
    <property type="project" value="InterPro"/>
</dbReference>
<evidence type="ECO:0000313" key="2">
    <source>
        <dbReference type="EMBL" id="TMI88054.1"/>
    </source>
</evidence>
<evidence type="ECO:0000259" key="1">
    <source>
        <dbReference type="PROSITE" id="PS51724"/>
    </source>
</evidence>
<dbReference type="EMBL" id="VBAK01000146">
    <property type="protein sequence ID" value="TMI88054.1"/>
    <property type="molecule type" value="Genomic_DNA"/>
</dbReference>
<gene>
    <name evidence="2" type="ORF">E6H00_13905</name>
</gene>
<protein>
    <submittedName>
        <fullName evidence="2">SPOR domain-containing protein</fullName>
    </submittedName>
</protein>
<dbReference type="AlphaFoldDB" id="A0A537JX39"/>
<dbReference type="Gene3D" id="3.30.70.1070">
    <property type="entry name" value="Sporulation related repeat"/>
    <property type="match status" value="1"/>
</dbReference>
<reference evidence="2 3" key="1">
    <citation type="journal article" date="2019" name="Nat. Microbiol.">
        <title>Mediterranean grassland soil C-N compound turnover is dependent on rainfall and depth, and is mediated by genomically divergent microorganisms.</title>
        <authorList>
            <person name="Diamond S."/>
            <person name="Andeer P.F."/>
            <person name="Li Z."/>
            <person name="Crits-Christoph A."/>
            <person name="Burstein D."/>
            <person name="Anantharaman K."/>
            <person name="Lane K.R."/>
            <person name="Thomas B.C."/>
            <person name="Pan C."/>
            <person name="Northen T.R."/>
            <person name="Banfield J.F."/>
        </authorList>
    </citation>
    <scope>NUCLEOTIDE SEQUENCE [LARGE SCALE GENOMIC DNA]</scope>
    <source>
        <strain evidence="2">NP_3</strain>
    </source>
</reference>
<dbReference type="Pfam" id="PF05036">
    <property type="entry name" value="SPOR"/>
    <property type="match status" value="1"/>
</dbReference>
<evidence type="ECO:0000313" key="3">
    <source>
        <dbReference type="Proteomes" id="UP000318509"/>
    </source>
</evidence>
<name>A0A537JX39_9BACT</name>
<dbReference type="PROSITE" id="PS51724">
    <property type="entry name" value="SPOR"/>
    <property type="match status" value="1"/>
</dbReference>
<dbReference type="InterPro" id="IPR007730">
    <property type="entry name" value="SPOR-like_dom"/>
</dbReference>